<feature type="compositionally biased region" description="Polar residues" evidence="1">
    <location>
        <begin position="116"/>
        <end position="132"/>
    </location>
</feature>
<feature type="region of interest" description="Disordered" evidence="1">
    <location>
        <begin position="116"/>
        <end position="175"/>
    </location>
</feature>
<sequence length="203" mass="22059">MATTVSQTTIHKPSSDSYKKVTAKKYLTVSRKQDSRPADNQTNSIIIPTDAMTVLNSYFACDLDPNSNVILESDSSKLQCKMSSQETALCSSNHLDHPTSSTNQFSHSNQNIAVTGQQSSISCTPNQATTNSDSKKKDSQNHDFQKRVSPTSDISSSVSIFSDNSESGNEEGVQNNILNRDQVLLTDSDFSSDSSNNCVSKTT</sequence>
<evidence type="ECO:0000256" key="1">
    <source>
        <dbReference type="SAM" id="MobiDB-lite"/>
    </source>
</evidence>
<name>A0A6J8C3V9_MYTCO</name>
<feature type="compositionally biased region" description="Low complexity" evidence="1">
    <location>
        <begin position="148"/>
        <end position="167"/>
    </location>
</feature>
<keyword evidence="3" id="KW-1185">Reference proteome</keyword>
<organism evidence="2 3">
    <name type="scientific">Mytilus coruscus</name>
    <name type="common">Sea mussel</name>
    <dbReference type="NCBI Taxonomy" id="42192"/>
    <lineage>
        <taxon>Eukaryota</taxon>
        <taxon>Metazoa</taxon>
        <taxon>Spiralia</taxon>
        <taxon>Lophotrochozoa</taxon>
        <taxon>Mollusca</taxon>
        <taxon>Bivalvia</taxon>
        <taxon>Autobranchia</taxon>
        <taxon>Pteriomorphia</taxon>
        <taxon>Mytilida</taxon>
        <taxon>Mytiloidea</taxon>
        <taxon>Mytilidae</taxon>
        <taxon>Mytilinae</taxon>
        <taxon>Mytilus</taxon>
    </lineage>
</organism>
<evidence type="ECO:0000313" key="2">
    <source>
        <dbReference type="EMBL" id="CAC5389347.1"/>
    </source>
</evidence>
<dbReference type="AlphaFoldDB" id="A0A6J8C3V9"/>
<evidence type="ECO:0000313" key="3">
    <source>
        <dbReference type="Proteomes" id="UP000507470"/>
    </source>
</evidence>
<dbReference type="Proteomes" id="UP000507470">
    <property type="component" value="Unassembled WGS sequence"/>
</dbReference>
<reference evidence="2 3" key="1">
    <citation type="submission" date="2020-06" db="EMBL/GenBank/DDBJ databases">
        <authorList>
            <person name="Li R."/>
            <person name="Bekaert M."/>
        </authorList>
    </citation>
    <scope>NUCLEOTIDE SEQUENCE [LARGE SCALE GENOMIC DNA]</scope>
    <source>
        <strain evidence="3">wild</strain>
    </source>
</reference>
<dbReference type="EMBL" id="CACVKT020004328">
    <property type="protein sequence ID" value="CAC5389347.1"/>
    <property type="molecule type" value="Genomic_DNA"/>
</dbReference>
<protein>
    <submittedName>
        <fullName evidence="2">Uncharacterized protein</fullName>
    </submittedName>
</protein>
<accession>A0A6J8C3V9</accession>
<gene>
    <name evidence="2" type="ORF">MCOR_24514</name>
</gene>
<proteinExistence type="predicted"/>
<feature type="compositionally biased region" description="Basic and acidic residues" evidence="1">
    <location>
        <begin position="133"/>
        <end position="146"/>
    </location>
</feature>
<dbReference type="OrthoDB" id="10568356at2759"/>